<dbReference type="InterPro" id="IPR004401">
    <property type="entry name" value="YbaB/EbfC"/>
</dbReference>
<reference evidence="3" key="1">
    <citation type="submission" date="2016-10" db="EMBL/GenBank/DDBJ databases">
        <authorList>
            <person name="Varghese N."/>
            <person name="Submissions S."/>
        </authorList>
    </citation>
    <scope>NUCLEOTIDE SEQUENCE [LARGE SCALE GENOMIC DNA]</scope>
    <source>
        <strain evidence="3">DSM 44637</strain>
    </source>
</reference>
<dbReference type="SUPFAM" id="SSF82607">
    <property type="entry name" value="YbaB-like"/>
    <property type="match status" value="1"/>
</dbReference>
<organism evidence="2 3">
    <name type="scientific">Amycolatopsis rubida</name>
    <dbReference type="NCBI Taxonomy" id="112413"/>
    <lineage>
        <taxon>Bacteria</taxon>
        <taxon>Bacillati</taxon>
        <taxon>Actinomycetota</taxon>
        <taxon>Actinomycetes</taxon>
        <taxon>Pseudonocardiales</taxon>
        <taxon>Pseudonocardiaceae</taxon>
        <taxon>Amycolatopsis</taxon>
    </lineage>
</organism>
<dbReference type="EMBL" id="FOWC01000003">
    <property type="protein sequence ID" value="SFO80215.1"/>
    <property type="molecule type" value="Genomic_DNA"/>
</dbReference>
<dbReference type="Pfam" id="PF02575">
    <property type="entry name" value="YbaB_DNA_bd"/>
    <property type="match status" value="1"/>
</dbReference>
<evidence type="ECO:0000256" key="1">
    <source>
        <dbReference type="SAM" id="MobiDB-lite"/>
    </source>
</evidence>
<accession>A0A1I5K572</accession>
<name>A0A1I5K572_9PSEU</name>
<proteinExistence type="predicted"/>
<protein>
    <submittedName>
        <fullName evidence="2">YbaB/EbfC DNA-binding family protein</fullName>
    </submittedName>
</protein>
<evidence type="ECO:0000313" key="2">
    <source>
        <dbReference type="EMBL" id="SFO80215.1"/>
    </source>
</evidence>
<dbReference type="AlphaFoldDB" id="A0A1I5K572"/>
<evidence type="ECO:0000313" key="3">
    <source>
        <dbReference type="Proteomes" id="UP000199137"/>
    </source>
</evidence>
<gene>
    <name evidence="2" type="ORF">SAMN05421854_10339</name>
</gene>
<feature type="region of interest" description="Disordered" evidence="1">
    <location>
        <begin position="1"/>
        <end position="24"/>
    </location>
</feature>
<dbReference type="Proteomes" id="UP000199137">
    <property type="component" value="Unassembled WGS sequence"/>
</dbReference>
<feature type="compositionally biased region" description="Basic and acidic residues" evidence="1">
    <location>
        <begin position="1"/>
        <end position="19"/>
    </location>
</feature>
<feature type="compositionally biased region" description="Pro residues" evidence="1">
    <location>
        <begin position="159"/>
        <end position="172"/>
    </location>
</feature>
<dbReference type="STRING" id="112413.SAMN05421854_10339"/>
<dbReference type="Gene3D" id="3.30.1310.10">
    <property type="entry name" value="Nucleoid-associated protein YbaB-like domain"/>
    <property type="match status" value="1"/>
</dbReference>
<feature type="region of interest" description="Disordered" evidence="1">
    <location>
        <begin position="121"/>
        <end position="195"/>
    </location>
</feature>
<keyword evidence="2" id="KW-0238">DNA-binding</keyword>
<dbReference type="GO" id="GO:0003677">
    <property type="term" value="F:DNA binding"/>
    <property type="evidence" value="ECO:0007669"/>
    <property type="project" value="UniProtKB-KW"/>
</dbReference>
<dbReference type="InterPro" id="IPR036894">
    <property type="entry name" value="YbaB-like_sf"/>
</dbReference>
<feature type="compositionally biased region" description="Low complexity" evidence="1">
    <location>
        <begin position="145"/>
        <end position="158"/>
    </location>
</feature>
<sequence length="195" mass="20444">MHGEPEPGFLPRKDYEPLDPKAAADMNALSPEIAEIRQRAAAAQEQLKHVSATATSQDGAVTATVNTAGALQELQFGSRADEMPRAALAAAVLATARRAQAQAAEQLTAIMAPVIGENSDAMKFLEEQIPEPEVPEETPPPAAPQPQFFDAQDDSAAPPARPAAPPAPPSRPARPAADPADDDDYYSGGSFLGRN</sequence>